<dbReference type="RefSeq" id="WP_406188397.1">
    <property type="nucleotide sequence ID" value="NZ_CP108135.1"/>
</dbReference>
<keyword evidence="2" id="KW-1185">Reference proteome</keyword>
<evidence type="ECO:0000313" key="2">
    <source>
        <dbReference type="Proteomes" id="UP001622496"/>
    </source>
</evidence>
<gene>
    <name evidence="1" type="ORF">OG560_17700</name>
</gene>
<organism evidence="1 2">
    <name type="scientific">[Kitasatospora] papulosa</name>
    <dbReference type="NCBI Taxonomy" id="1464011"/>
    <lineage>
        <taxon>Bacteria</taxon>
        <taxon>Bacillati</taxon>
        <taxon>Actinomycetota</taxon>
        <taxon>Actinomycetes</taxon>
        <taxon>Kitasatosporales</taxon>
        <taxon>Streptomycetaceae</taxon>
        <taxon>Streptomyces</taxon>
    </lineage>
</organism>
<name>A0ABZ1K3V9_9ACTN</name>
<protein>
    <submittedName>
        <fullName evidence="1">Uncharacterized protein</fullName>
    </submittedName>
</protein>
<sequence>MNYLARARAALTRRAARRRADRALFRLARETCGNPQCPTCRALDHLAHGNTSHPQEGHR</sequence>
<accession>A0ABZ1K3V9</accession>
<proteinExistence type="predicted"/>
<evidence type="ECO:0000313" key="1">
    <source>
        <dbReference type="EMBL" id="WTP67151.1"/>
    </source>
</evidence>
<dbReference type="EMBL" id="CP108135">
    <property type="protein sequence ID" value="WTP67151.1"/>
    <property type="molecule type" value="Genomic_DNA"/>
</dbReference>
<dbReference type="Proteomes" id="UP001622496">
    <property type="component" value="Chromosome"/>
</dbReference>
<reference evidence="1 2" key="1">
    <citation type="submission" date="2022-10" db="EMBL/GenBank/DDBJ databases">
        <title>The complete genomes of actinobacterial strains from the NBC collection.</title>
        <authorList>
            <person name="Joergensen T.S."/>
            <person name="Alvarez Arevalo M."/>
            <person name="Sterndorff E.B."/>
            <person name="Faurdal D."/>
            <person name="Vuksanovic O."/>
            <person name="Mourched A.-S."/>
            <person name="Charusanti P."/>
            <person name="Shaw S."/>
            <person name="Blin K."/>
            <person name="Weber T."/>
        </authorList>
    </citation>
    <scope>NUCLEOTIDE SEQUENCE [LARGE SCALE GENOMIC DNA]</scope>
    <source>
        <strain evidence="1 2">NBC_00185</strain>
    </source>
</reference>